<feature type="transmembrane region" description="Helical" evidence="6">
    <location>
        <begin position="237"/>
        <end position="260"/>
    </location>
</feature>
<sequence>MDKEKLLQQLQRYRLPIYIVVVLGFMLTPFNRQAPAVMGPELIKDLGLTAVDFGFMGLSFMWAYALMNAPLGNWLDRIGVRRGLTALLLMISIGSFIFCTAQTFLVAVSGRILVAIAVAGCFIAGVKIITNWYSTKEFPAVYGLYMGFAMLGGVGATAPLQFMMTNYGWRYSFAGIGIVSVILAVIAYLVIKDRPADVGLPGPDELTGPAAPVGSKAAPRANGWEAFKEICRMPKLWVANFCILGVNSSGQVIIALWGGVYLANVYGLSKPVVAEILMVSAMGLVIGAFVSGWLVQKIGVLNVMLSGTAVFLISWLYMTVYIHTLTILELKILFALFGFVQQYTVNGYFSLIRQLVRPEQMGTATGLNNGFVWIVGAGAFQQVWGLIINHISQGVTPYPAAAFQTAMWLQVLVLVLGLSCGLYLAKMLRKPVQDISYN</sequence>
<feature type="transmembrane region" description="Helical" evidence="6">
    <location>
        <begin position="12"/>
        <end position="30"/>
    </location>
</feature>
<dbReference type="Gene3D" id="1.20.1250.20">
    <property type="entry name" value="MFS general substrate transporter like domains"/>
    <property type="match status" value="2"/>
</dbReference>
<keyword evidence="2" id="KW-0813">Transport</keyword>
<feature type="transmembrane region" description="Helical" evidence="6">
    <location>
        <begin position="330"/>
        <end position="349"/>
    </location>
</feature>
<comment type="subcellular location">
    <subcellularLocation>
        <location evidence="1">Cell membrane</location>
        <topology evidence="1">Multi-pass membrane protein</topology>
    </subcellularLocation>
</comment>
<evidence type="ECO:0000256" key="5">
    <source>
        <dbReference type="ARBA" id="ARBA00023136"/>
    </source>
</evidence>
<dbReference type="KEGG" id="sted:SPTER_25540"/>
<evidence type="ECO:0000256" key="3">
    <source>
        <dbReference type="ARBA" id="ARBA00022692"/>
    </source>
</evidence>
<dbReference type="PROSITE" id="PS50850">
    <property type="entry name" value="MFS"/>
    <property type="match status" value="1"/>
</dbReference>
<keyword evidence="9" id="KW-1185">Reference proteome</keyword>
<evidence type="ECO:0000256" key="6">
    <source>
        <dbReference type="SAM" id="Phobius"/>
    </source>
</evidence>
<evidence type="ECO:0000256" key="1">
    <source>
        <dbReference type="ARBA" id="ARBA00004651"/>
    </source>
</evidence>
<evidence type="ECO:0000313" key="9">
    <source>
        <dbReference type="Proteomes" id="UP000320776"/>
    </source>
</evidence>
<dbReference type="RefSeq" id="WP_144350707.1">
    <property type="nucleotide sequence ID" value="NZ_CP036259.1"/>
</dbReference>
<evidence type="ECO:0000256" key="4">
    <source>
        <dbReference type="ARBA" id="ARBA00022989"/>
    </source>
</evidence>
<feature type="transmembrane region" description="Helical" evidence="6">
    <location>
        <begin position="142"/>
        <end position="163"/>
    </location>
</feature>
<dbReference type="OrthoDB" id="9773404at2"/>
<feature type="transmembrane region" description="Helical" evidence="6">
    <location>
        <begin position="50"/>
        <end position="71"/>
    </location>
</feature>
<dbReference type="InterPro" id="IPR020846">
    <property type="entry name" value="MFS_dom"/>
</dbReference>
<dbReference type="InterPro" id="IPR036259">
    <property type="entry name" value="MFS_trans_sf"/>
</dbReference>
<accession>A0A517DUZ3</accession>
<reference evidence="8 9" key="1">
    <citation type="submission" date="2019-02" db="EMBL/GenBank/DDBJ databases">
        <title>Closed genome of Sporomusa termitida DSM 4440.</title>
        <authorList>
            <person name="Poehlein A."/>
            <person name="Daniel R."/>
        </authorList>
    </citation>
    <scope>NUCLEOTIDE SEQUENCE [LARGE SCALE GENOMIC DNA]</scope>
    <source>
        <strain evidence="8 9">DSM 4440</strain>
    </source>
</reference>
<feature type="transmembrane region" description="Helical" evidence="6">
    <location>
        <begin position="370"/>
        <end position="387"/>
    </location>
</feature>
<keyword evidence="4 6" id="KW-1133">Transmembrane helix</keyword>
<dbReference type="GO" id="GO:0061513">
    <property type="term" value="F:glucose 6-phosphate:phosphate antiporter activity"/>
    <property type="evidence" value="ECO:0007669"/>
    <property type="project" value="TreeGrafter"/>
</dbReference>
<dbReference type="AlphaFoldDB" id="A0A517DUZ3"/>
<name>A0A517DUZ3_9FIRM</name>
<feature type="domain" description="Major facilitator superfamily (MFS) profile" evidence="7">
    <location>
        <begin position="17"/>
        <end position="429"/>
    </location>
</feature>
<feature type="transmembrane region" description="Helical" evidence="6">
    <location>
        <begin position="169"/>
        <end position="191"/>
    </location>
</feature>
<organism evidence="8 9">
    <name type="scientific">Sporomusa termitida</name>
    <dbReference type="NCBI Taxonomy" id="2377"/>
    <lineage>
        <taxon>Bacteria</taxon>
        <taxon>Bacillati</taxon>
        <taxon>Bacillota</taxon>
        <taxon>Negativicutes</taxon>
        <taxon>Selenomonadales</taxon>
        <taxon>Sporomusaceae</taxon>
        <taxon>Sporomusa</taxon>
    </lineage>
</organism>
<evidence type="ECO:0000256" key="2">
    <source>
        <dbReference type="ARBA" id="ARBA00022448"/>
    </source>
</evidence>
<feature type="transmembrane region" description="Helical" evidence="6">
    <location>
        <begin position="407"/>
        <end position="425"/>
    </location>
</feature>
<feature type="transmembrane region" description="Helical" evidence="6">
    <location>
        <begin position="272"/>
        <end position="295"/>
    </location>
</feature>
<dbReference type="GO" id="GO:0005886">
    <property type="term" value="C:plasma membrane"/>
    <property type="evidence" value="ECO:0007669"/>
    <property type="project" value="UniProtKB-SubCell"/>
</dbReference>
<dbReference type="InterPro" id="IPR000849">
    <property type="entry name" value="Sugar_P_transporter"/>
</dbReference>
<dbReference type="Pfam" id="PF07690">
    <property type="entry name" value="MFS_1"/>
    <property type="match status" value="1"/>
</dbReference>
<dbReference type="Proteomes" id="UP000320776">
    <property type="component" value="Chromosome"/>
</dbReference>
<feature type="transmembrane region" description="Helical" evidence="6">
    <location>
        <begin position="83"/>
        <end position="106"/>
    </location>
</feature>
<dbReference type="PANTHER" id="PTHR43826">
    <property type="entry name" value="GLUCOSE-6-PHOSPHATE EXCHANGER SLC37A4"/>
    <property type="match status" value="1"/>
</dbReference>
<proteinExistence type="predicted"/>
<evidence type="ECO:0000313" key="8">
    <source>
        <dbReference type="EMBL" id="QDR81180.1"/>
    </source>
</evidence>
<feature type="transmembrane region" description="Helical" evidence="6">
    <location>
        <begin position="300"/>
        <end position="318"/>
    </location>
</feature>
<feature type="transmembrane region" description="Helical" evidence="6">
    <location>
        <begin position="112"/>
        <end position="130"/>
    </location>
</feature>
<dbReference type="PANTHER" id="PTHR43826:SF3">
    <property type="entry name" value="GLUCOSE-6-PHOSPHATE EXCHANGER SLC37A4"/>
    <property type="match status" value="1"/>
</dbReference>
<dbReference type="SUPFAM" id="SSF103473">
    <property type="entry name" value="MFS general substrate transporter"/>
    <property type="match status" value="1"/>
</dbReference>
<dbReference type="EMBL" id="CP036259">
    <property type="protein sequence ID" value="QDR81180.1"/>
    <property type="molecule type" value="Genomic_DNA"/>
</dbReference>
<keyword evidence="3 6" id="KW-0812">Transmembrane</keyword>
<keyword evidence="5 6" id="KW-0472">Membrane</keyword>
<dbReference type="GO" id="GO:0035435">
    <property type="term" value="P:phosphate ion transmembrane transport"/>
    <property type="evidence" value="ECO:0007669"/>
    <property type="project" value="TreeGrafter"/>
</dbReference>
<evidence type="ECO:0000259" key="7">
    <source>
        <dbReference type="PROSITE" id="PS50850"/>
    </source>
</evidence>
<dbReference type="PIRSF" id="PIRSF002808">
    <property type="entry name" value="Hexose_phosphate_transp"/>
    <property type="match status" value="1"/>
</dbReference>
<protein>
    <submittedName>
        <fullName evidence="8">Phosphoglycerate transporter family protein</fullName>
    </submittedName>
</protein>
<dbReference type="InterPro" id="IPR051337">
    <property type="entry name" value="OPA_Antiporter"/>
</dbReference>
<dbReference type="InterPro" id="IPR011701">
    <property type="entry name" value="MFS"/>
</dbReference>
<gene>
    <name evidence="8" type="ORF">SPTER_25540</name>
</gene>